<dbReference type="GO" id="GO:0033588">
    <property type="term" value="C:elongator holoenzyme complex"/>
    <property type="evidence" value="ECO:0007669"/>
    <property type="project" value="InterPro"/>
</dbReference>
<dbReference type="Pfam" id="PF23878">
    <property type="entry name" value="TPR_ELP1"/>
    <property type="match status" value="1"/>
</dbReference>
<evidence type="ECO:0000259" key="11">
    <source>
        <dbReference type="Pfam" id="PF23925"/>
    </source>
</evidence>
<feature type="domain" description="ELP1 three-helical bundle" evidence="12">
    <location>
        <begin position="1020"/>
        <end position="1152"/>
    </location>
</feature>
<dbReference type="GO" id="GO:0005829">
    <property type="term" value="C:cytosol"/>
    <property type="evidence" value="ECO:0007669"/>
    <property type="project" value="TreeGrafter"/>
</dbReference>
<feature type="domain" description="ELP1 TPR" evidence="10">
    <location>
        <begin position="878"/>
        <end position="1003"/>
    </location>
</feature>
<dbReference type="InterPro" id="IPR056169">
    <property type="entry name" value="HB_ELP1"/>
</dbReference>
<comment type="pathway">
    <text evidence="1">tRNA modification; 5-methoxycarbonylmethyl-2-thiouridine-tRNA biosynthesis.</text>
</comment>
<feature type="domain" description="ELP1 first N-terminal beta-propeller" evidence="8">
    <location>
        <begin position="1"/>
        <end position="160"/>
    </location>
</feature>
<feature type="domain" description="ELP1 first N-terminal beta-propeller" evidence="8">
    <location>
        <begin position="174"/>
        <end position="331"/>
    </location>
</feature>
<feature type="domain" description="ELP1 N-terminal second beta-propeller" evidence="9">
    <location>
        <begin position="365"/>
        <end position="685"/>
    </location>
</feature>
<dbReference type="Pfam" id="PF23797">
    <property type="entry name" value="Beta-prop_ELP1_2nd"/>
    <property type="match status" value="1"/>
</dbReference>
<evidence type="ECO:0000256" key="7">
    <source>
        <dbReference type="SAM" id="MobiDB-lite"/>
    </source>
</evidence>
<evidence type="ECO:0000256" key="6">
    <source>
        <dbReference type="PIRNR" id="PIRNR017233"/>
    </source>
</evidence>
<accession>A0AAW2RDF0</accession>
<evidence type="ECO:0000259" key="8">
    <source>
        <dbReference type="Pfam" id="PF04762"/>
    </source>
</evidence>
<dbReference type="Pfam" id="PF23936">
    <property type="entry name" value="HB_ELP1"/>
    <property type="match status" value="1"/>
</dbReference>
<feature type="compositionally biased region" description="Basic residues" evidence="7">
    <location>
        <begin position="1089"/>
        <end position="1099"/>
    </location>
</feature>
<dbReference type="InterPro" id="IPR056167">
    <property type="entry name" value="A-sol_ELP1"/>
</dbReference>
<protein>
    <recommendedName>
        <fullName evidence="5 6">Elongator complex protein 1</fullName>
    </recommendedName>
</protein>
<dbReference type="GO" id="GO:0000049">
    <property type="term" value="F:tRNA binding"/>
    <property type="evidence" value="ECO:0007669"/>
    <property type="project" value="TreeGrafter"/>
</dbReference>
<dbReference type="PANTHER" id="PTHR12747:SF0">
    <property type="entry name" value="ELONGATOR COMPLEX PROTEIN 1"/>
    <property type="match status" value="1"/>
</dbReference>
<evidence type="ECO:0000256" key="3">
    <source>
        <dbReference type="ARBA" id="ARBA00022490"/>
    </source>
</evidence>
<evidence type="ECO:0000313" key="13">
    <source>
        <dbReference type="EMBL" id="KAL0377696.1"/>
    </source>
</evidence>
<dbReference type="InterPro" id="IPR006849">
    <property type="entry name" value="Elp1"/>
</dbReference>
<comment type="similarity">
    <text evidence="2 6">Belongs to the ELP1/IKA1 family.</text>
</comment>
<evidence type="ECO:0000256" key="4">
    <source>
        <dbReference type="ARBA" id="ARBA00022694"/>
    </source>
</evidence>
<sequence>MNNLKFSWEVWSEVQLQRENGEEFLRLSAVDMERNRLFFASSANFVYATQLPSPQIDGAWNKTSPPASAHLIDLETGDFITSLEYLMEKESLIIGTSQGLLLLYSVDDNTTEIVGRVEGGVCCISPSPDGDLLAMITGFGQVLVMNLDWDLLYEMPLDDLPEDADVHDSVPSADHSFEACISWRGDGKYFASLSKVHDSFPLSKKLKVWERDSGALHSVSEPKSFMGSVVDWTQSGAKIAVVYDQKEKKQCPSVVLFEKNGLERSSFTINEGIDVTLEFLKFNCNSDLLAAVVRGETFDTLKIWYFSNNHWYLKQEIRYSKEDGIKFMWDPSRPLKLICWTRGGRIITHKFVWVTAVMDNSMAFVIDGSKVLVPFSLSLIPPPLFFFDLEFHCAVRDMAFCSKISQNQLAASLSDGSLCIVELPLIDQWDELEGQTFKVEALCPGRDYGSLLHLAWLNPLVLLSVSHFGFAHSNCSKRTSLDGDVRPGYYLQEMEVRCSEDRIPGSVTCSGWNAEIFHQLYLEEVVIGIAPNPLTKYSAFLQFDGGKVFDYMSKLALNKPVGLQRCDDMFFLSSCPWMNVAPVRAYAQEKPLLFGLDDNGRLQVGGRILCNNCNSFSFYSNSGDGMMTHLVIGTKQDLLFIVDMGDILHGQLEQYENFLPVVVKNKKGDTESIFINLWEKGAQIIGVLHGDESAIILQTPRGNLECVYPRKLVLTSIVNALVQGRFRDALLMVRRHRIDFNVIVDHCGWPAFIESAADFVRQALEEQIEETPARELCVLTTLAKSSPPALEEALRRIKVIREIELSTATDPRQASYPSSEESLKHLLWLSDSEAVFEAALGLYDLNLAAIVALNSQRDPKEFLPLLQDLECMPTLLMQYNIDLKLQRYESALRHIVSAGDPYYEDCMNLMNKVPELYPLGLQLIVDPRKRQQVLEAWGDHLNATKRFEDAATTYLCCFCLEKALKAYRACGNWMGVLTVAGFIKLGKDELLQLARELSEELQALECSSILNGEYNEGVEKVGKYLTRYLAVRQRRLLLAAALKSDEQPSQPDDETASQASSNFSGMSAYTTGTRKGSSASTSFSTSTKGRGRQRNRGKIRAGSPDEEMALVEHLKGMSLTEGAKSELKTLLISLVMLTEEDTARKLQRTAEKFQLSQMAAVKLAEDAMTTDKIDEHAFTLDRYVQNIRKEVQNSDAFSWQSKVLT</sequence>
<evidence type="ECO:0000259" key="9">
    <source>
        <dbReference type="Pfam" id="PF23797"/>
    </source>
</evidence>
<dbReference type="PANTHER" id="PTHR12747">
    <property type="entry name" value="ELONGATOR COMPLEX PROTEIN 1"/>
    <property type="match status" value="1"/>
</dbReference>
<evidence type="ECO:0000256" key="2">
    <source>
        <dbReference type="ARBA" id="ARBA00006086"/>
    </source>
</evidence>
<dbReference type="EMBL" id="JACGWJ010000013">
    <property type="protein sequence ID" value="KAL0377696.1"/>
    <property type="molecule type" value="Genomic_DNA"/>
</dbReference>
<evidence type="ECO:0000259" key="12">
    <source>
        <dbReference type="Pfam" id="PF23936"/>
    </source>
</evidence>
<proteinExistence type="inferred from homology"/>
<keyword evidence="3 6" id="KW-0963">Cytoplasm</keyword>
<dbReference type="Pfam" id="PF23925">
    <property type="entry name" value="A-sol_ELP1"/>
    <property type="match status" value="1"/>
</dbReference>
<evidence type="ECO:0000256" key="1">
    <source>
        <dbReference type="ARBA" id="ARBA00005043"/>
    </source>
</evidence>
<feature type="compositionally biased region" description="Polar residues" evidence="7">
    <location>
        <begin position="1056"/>
        <end position="1076"/>
    </location>
</feature>
<keyword evidence="6" id="KW-0539">Nucleus</keyword>
<dbReference type="Gene3D" id="2.130.10.10">
    <property type="entry name" value="YVTN repeat-like/Quinoprotein amine dehydrogenase"/>
    <property type="match status" value="1"/>
</dbReference>
<reference evidence="13" key="2">
    <citation type="journal article" date="2024" name="Plant">
        <title>Genomic evolution and insights into agronomic trait innovations of Sesamum species.</title>
        <authorList>
            <person name="Miao H."/>
            <person name="Wang L."/>
            <person name="Qu L."/>
            <person name="Liu H."/>
            <person name="Sun Y."/>
            <person name="Le M."/>
            <person name="Wang Q."/>
            <person name="Wei S."/>
            <person name="Zheng Y."/>
            <person name="Lin W."/>
            <person name="Duan Y."/>
            <person name="Cao H."/>
            <person name="Xiong S."/>
            <person name="Wang X."/>
            <person name="Wei L."/>
            <person name="Li C."/>
            <person name="Ma Q."/>
            <person name="Ju M."/>
            <person name="Zhao R."/>
            <person name="Li G."/>
            <person name="Mu C."/>
            <person name="Tian Q."/>
            <person name="Mei H."/>
            <person name="Zhang T."/>
            <person name="Gao T."/>
            <person name="Zhang H."/>
        </authorList>
    </citation>
    <scope>NUCLEOTIDE SEQUENCE</scope>
    <source>
        <strain evidence="13">G02</strain>
    </source>
</reference>
<reference evidence="13" key="1">
    <citation type="submission" date="2020-06" db="EMBL/GenBank/DDBJ databases">
        <authorList>
            <person name="Li T."/>
            <person name="Hu X."/>
            <person name="Zhang T."/>
            <person name="Song X."/>
            <person name="Zhang H."/>
            <person name="Dai N."/>
            <person name="Sheng W."/>
            <person name="Hou X."/>
            <person name="Wei L."/>
        </authorList>
    </citation>
    <scope>NUCLEOTIDE SEQUENCE</scope>
    <source>
        <strain evidence="13">G02</strain>
        <tissue evidence="13">Leaf</tissue>
    </source>
</reference>
<dbReference type="GO" id="GO:0005634">
    <property type="term" value="C:nucleus"/>
    <property type="evidence" value="ECO:0007669"/>
    <property type="project" value="UniProtKB-SubCell"/>
</dbReference>
<dbReference type="GO" id="GO:0002926">
    <property type="term" value="P:tRNA wobble base 5-methoxycarbonylmethyl-2-thiouridinylation"/>
    <property type="evidence" value="ECO:0007669"/>
    <property type="project" value="TreeGrafter"/>
</dbReference>
<gene>
    <name evidence="13" type="ORF">Sradi_3075100</name>
</gene>
<evidence type="ECO:0000259" key="10">
    <source>
        <dbReference type="Pfam" id="PF23878"/>
    </source>
</evidence>
<dbReference type="PIRSF" id="PIRSF017233">
    <property type="entry name" value="IKAP"/>
    <property type="match status" value="1"/>
</dbReference>
<comment type="subcellular location">
    <subcellularLocation>
        <location evidence="6">Cytoplasm</location>
    </subcellularLocation>
    <subcellularLocation>
        <location evidence="6">Nucleus</location>
    </subcellularLocation>
</comment>
<feature type="domain" description="ELP1 alpha-solenoid" evidence="11">
    <location>
        <begin position="756"/>
        <end position="869"/>
    </location>
</feature>
<dbReference type="Pfam" id="PF04762">
    <property type="entry name" value="Beta-prop_ELP1_1st"/>
    <property type="match status" value="2"/>
</dbReference>
<feature type="compositionally biased region" description="Low complexity" evidence="7">
    <location>
        <begin position="1077"/>
        <end position="1087"/>
    </location>
</feature>
<dbReference type="InterPro" id="IPR056164">
    <property type="entry name" value="Beta-prop_ELP1_1st"/>
</dbReference>
<evidence type="ECO:0000256" key="5">
    <source>
        <dbReference type="ARBA" id="ARBA00029535"/>
    </source>
</evidence>
<name>A0AAW2RDF0_SESRA</name>
<feature type="region of interest" description="Disordered" evidence="7">
    <location>
        <begin position="1042"/>
        <end position="1107"/>
    </location>
</feature>
<dbReference type="InterPro" id="IPR056165">
    <property type="entry name" value="Beta-prop_ELP1_2nd"/>
</dbReference>
<dbReference type="AlphaFoldDB" id="A0AAW2RDF0"/>
<comment type="function">
    <text evidence="6">Component of the elongator complex which is required for multiple tRNA modifications, including mcm5U (5-methoxycarbonylmethyl uridine), mcm5s2U (5-methoxycarbonylmethyl-2-thiouridine), and ncm5U (5-carbamoylmethyl uridine). The elongator complex catalyzes formation of carboxymethyluridine in the wobble base at position 34 in tRNAs.</text>
</comment>
<comment type="caution">
    <text evidence="13">The sequence shown here is derived from an EMBL/GenBank/DDBJ whole genome shotgun (WGS) entry which is preliminary data.</text>
</comment>
<keyword evidence="4" id="KW-0819">tRNA processing</keyword>
<dbReference type="InterPro" id="IPR015943">
    <property type="entry name" value="WD40/YVTN_repeat-like_dom_sf"/>
</dbReference>
<organism evidence="13">
    <name type="scientific">Sesamum radiatum</name>
    <name type="common">Black benniseed</name>
    <dbReference type="NCBI Taxonomy" id="300843"/>
    <lineage>
        <taxon>Eukaryota</taxon>
        <taxon>Viridiplantae</taxon>
        <taxon>Streptophyta</taxon>
        <taxon>Embryophyta</taxon>
        <taxon>Tracheophyta</taxon>
        <taxon>Spermatophyta</taxon>
        <taxon>Magnoliopsida</taxon>
        <taxon>eudicotyledons</taxon>
        <taxon>Gunneridae</taxon>
        <taxon>Pentapetalae</taxon>
        <taxon>asterids</taxon>
        <taxon>lamiids</taxon>
        <taxon>Lamiales</taxon>
        <taxon>Pedaliaceae</taxon>
        <taxon>Sesamum</taxon>
    </lineage>
</organism>
<dbReference type="SUPFAM" id="SSF69322">
    <property type="entry name" value="Tricorn protease domain 2"/>
    <property type="match status" value="1"/>
</dbReference>
<dbReference type="InterPro" id="IPR056166">
    <property type="entry name" value="TPR_ELP1"/>
</dbReference>